<gene>
    <name evidence="1" type="ORF">KLLA0_C19132g</name>
</gene>
<dbReference type="Proteomes" id="UP000000598">
    <property type="component" value="Chromosome C"/>
</dbReference>
<protein>
    <submittedName>
        <fullName evidence="1">KLLA0C19132p</fullName>
    </submittedName>
</protein>
<proteinExistence type="predicted"/>
<organism evidence="1 2">
    <name type="scientific">Kluyveromyces lactis (strain ATCC 8585 / CBS 2359 / DSM 70799 / NBRC 1267 / NRRL Y-1140 / WM37)</name>
    <name type="common">Yeast</name>
    <name type="synonym">Candida sphaerica</name>
    <dbReference type="NCBI Taxonomy" id="284590"/>
    <lineage>
        <taxon>Eukaryota</taxon>
        <taxon>Fungi</taxon>
        <taxon>Dikarya</taxon>
        <taxon>Ascomycota</taxon>
        <taxon>Saccharomycotina</taxon>
        <taxon>Saccharomycetes</taxon>
        <taxon>Saccharomycetales</taxon>
        <taxon>Saccharomycetaceae</taxon>
        <taxon>Kluyveromyces</taxon>
    </lineage>
</organism>
<evidence type="ECO:0000313" key="1">
    <source>
        <dbReference type="EMBL" id="CAR64367.1"/>
    </source>
</evidence>
<dbReference type="EMBL" id="CR382123">
    <property type="protein sequence ID" value="CAR64367.1"/>
    <property type="molecule type" value="Genomic_DNA"/>
</dbReference>
<sequence>MTTTCFRRSYEVPEAFAGCHYLGTNFYVLQNQLFTIPMLYRRSIMDITSGDMQAGRGTSTKEQVFHMESNYIISEWIISAVLVSEFKTV</sequence>
<dbReference type="RefSeq" id="XP_002999363.1">
    <property type="nucleotide sequence ID" value="XM_002999317.1"/>
</dbReference>
<dbReference type="KEGG" id="kla:KLLA0_C19132g"/>
<evidence type="ECO:0000313" key="2">
    <source>
        <dbReference type="Proteomes" id="UP000000598"/>
    </source>
</evidence>
<dbReference type="GeneID" id="9487449"/>
<dbReference type="HOGENOM" id="CLU_2455053_0_0_1"/>
<dbReference type="InParanoid" id="B5FV66"/>
<dbReference type="AlphaFoldDB" id="B5FV66"/>
<accession>B5FV66</accession>
<dbReference type="PaxDb" id="284590-B5FV66"/>
<name>B5FV66_KLULA</name>
<reference evidence="1 2" key="1">
    <citation type="journal article" date="2004" name="Nature">
        <title>Genome evolution in yeasts.</title>
        <authorList>
            <consortium name="Genolevures"/>
            <person name="Dujon B."/>
            <person name="Sherman D."/>
            <person name="Fischer G."/>
            <person name="Durrens P."/>
            <person name="Casaregola S."/>
            <person name="Lafontaine I."/>
            <person name="de Montigny J."/>
            <person name="Marck C."/>
            <person name="Neuveglise C."/>
            <person name="Talla E."/>
            <person name="Goffard N."/>
            <person name="Frangeul L."/>
            <person name="Aigle M."/>
            <person name="Anthouard V."/>
            <person name="Babour A."/>
            <person name="Barbe V."/>
            <person name="Barnay S."/>
            <person name="Blanchin S."/>
            <person name="Beckerich J.M."/>
            <person name="Beyne E."/>
            <person name="Bleykasten C."/>
            <person name="Boisrame A."/>
            <person name="Boyer J."/>
            <person name="Cattolico L."/>
            <person name="Confanioleri F."/>
            <person name="de Daruvar A."/>
            <person name="Despons L."/>
            <person name="Fabre E."/>
            <person name="Fairhead C."/>
            <person name="Ferry-Dumazet H."/>
            <person name="Groppi A."/>
            <person name="Hantraye F."/>
            <person name="Hennequin C."/>
            <person name="Jauniaux N."/>
            <person name="Joyet P."/>
            <person name="Kachouri R."/>
            <person name="Kerrest A."/>
            <person name="Koszul R."/>
            <person name="Lemaire M."/>
            <person name="Lesur I."/>
            <person name="Ma L."/>
            <person name="Muller H."/>
            <person name="Nicaud J.M."/>
            <person name="Nikolski M."/>
            <person name="Oztas S."/>
            <person name="Ozier-Kalogeropoulos O."/>
            <person name="Pellenz S."/>
            <person name="Potier S."/>
            <person name="Richard G.F."/>
            <person name="Straub M.L."/>
            <person name="Suleau A."/>
            <person name="Swennene D."/>
            <person name="Tekaia F."/>
            <person name="Wesolowski-Louvel M."/>
            <person name="Westhof E."/>
            <person name="Wirth B."/>
            <person name="Zeniou-Meyer M."/>
            <person name="Zivanovic I."/>
            <person name="Bolotin-Fukuhara M."/>
            <person name="Thierry A."/>
            <person name="Bouchier C."/>
            <person name="Caudron B."/>
            <person name="Scarpelli C."/>
            <person name="Gaillardin C."/>
            <person name="Weissenbach J."/>
            <person name="Wincker P."/>
            <person name="Souciet J.L."/>
        </authorList>
    </citation>
    <scope>NUCLEOTIDE SEQUENCE [LARGE SCALE GENOMIC DNA]</scope>
    <source>
        <strain evidence="2">ATCC 8585 / CBS 2359 / DSM 70799 / NBRC 1267 / NRRL Y-1140 / WM37</strain>
    </source>
</reference>
<keyword evidence="2" id="KW-1185">Reference proteome</keyword>